<sequence length="379" mass="43523">MDSKEFNSLNINKKVSEATFSDSTSVNNLRPSSSIGSRNSVIPSAYGVINFEKIIVVRKFKTKFYNRIKSNGDTFSRITCIAKSIEGVQQRIKMYRPSLVELPLNLSKDNNLNLATNGNFRRGSKCLHRESIASSYRTTHIYLSWKGINSNSAVWKIMVFGAIEFNKTHIIQQMLNSYYNIHSSNSDDIEYGSEIIISVIHDNVEDTIIFCFYEICNEYLFNELSGFNAILFMVGLNNFDSISYIKNVLESIYKDLKHNIPKIIVGEIDPKQKNLLSIDGTNLAIKYNAKFVQVDCEKQNTIDALLVGCVLQCRVHSNNLEIIQKSKLHMLKLQFQSFTYFIYNLYASMTYNEIQKKTHSDKYVKKVTSKLDYENLQIP</sequence>
<comment type="caution">
    <text evidence="1">The sequence shown here is derived from an EMBL/GenBank/DDBJ whole genome shotgun (WGS) entry which is preliminary data.</text>
</comment>
<dbReference type="AlphaFoldDB" id="A0A177AUM3"/>
<reference evidence="1 2" key="1">
    <citation type="submission" date="2016-04" db="EMBL/GenBank/DDBJ databases">
        <title>The genome of Intoshia linei affirms orthonectids as highly simplified spiralians.</title>
        <authorList>
            <person name="Mikhailov K.V."/>
            <person name="Slusarev G.S."/>
            <person name="Nikitin M.A."/>
            <person name="Logacheva M.D."/>
            <person name="Penin A."/>
            <person name="Aleoshin V."/>
            <person name="Panchin Y.V."/>
        </authorList>
    </citation>
    <scope>NUCLEOTIDE SEQUENCE [LARGE SCALE GENOMIC DNA]</scope>
    <source>
        <strain evidence="1">Intl2013</strain>
        <tissue evidence="1">Whole animal</tissue>
    </source>
</reference>
<dbReference type="EMBL" id="LWCA01001252">
    <property type="protein sequence ID" value="OAF65530.1"/>
    <property type="molecule type" value="Genomic_DNA"/>
</dbReference>
<accession>A0A177AUM3</accession>
<dbReference type="SUPFAM" id="SSF52540">
    <property type="entry name" value="P-loop containing nucleoside triphosphate hydrolases"/>
    <property type="match status" value="1"/>
</dbReference>
<gene>
    <name evidence="1" type="ORF">A3Q56_06750</name>
</gene>
<dbReference type="Proteomes" id="UP000078046">
    <property type="component" value="Unassembled WGS sequence"/>
</dbReference>
<dbReference type="InterPro" id="IPR027417">
    <property type="entry name" value="P-loop_NTPase"/>
</dbReference>
<dbReference type="Gene3D" id="3.40.50.300">
    <property type="entry name" value="P-loop containing nucleotide triphosphate hydrolases"/>
    <property type="match status" value="1"/>
</dbReference>
<evidence type="ECO:0000313" key="2">
    <source>
        <dbReference type="Proteomes" id="UP000078046"/>
    </source>
</evidence>
<proteinExistence type="predicted"/>
<name>A0A177AUM3_9BILA</name>
<evidence type="ECO:0000313" key="1">
    <source>
        <dbReference type="EMBL" id="OAF65530.1"/>
    </source>
</evidence>
<organism evidence="1 2">
    <name type="scientific">Intoshia linei</name>
    <dbReference type="NCBI Taxonomy" id="1819745"/>
    <lineage>
        <taxon>Eukaryota</taxon>
        <taxon>Metazoa</taxon>
        <taxon>Spiralia</taxon>
        <taxon>Lophotrochozoa</taxon>
        <taxon>Mesozoa</taxon>
        <taxon>Orthonectida</taxon>
        <taxon>Rhopaluridae</taxon>
        <taxon>Intoshia</taxon>
    </lineage>
</organism>
<protein>
    <submittedName>
        <fullName evidence="1">Uncharacterized protein</fullName>
    </submittedName>
</protein>
<keyword evidence="2" id="KW-1185">Reference proteome</keyword>